<dbReference type="InterPro" id="IPR011765">
    <property type="entry name" value="Pept_M16_N"/>
</dbReference>
<dbReference type="InterPro" id="IPR001431">
    <property type="entry name" value="Pept_M16_Zn_BS"/>
</dbReference>
<comment type="caution">
    <text evidence="5">The sequence shown here is derived from an EMBL/GenBank/DDBJ whole genome shotgun (WGS) entry which is preliminary data.</text>
</comment>
<reference evidence="5 6" key="2">
    <citation type="submission" date="2018-06" db="EMBL/GenBank/DDBJ databases">
        <title>Metagenomic assembly of (sub)arctic Cyanobacteria and their associated microbiome from non-axenic cultures.</title>
        <authorList>
            <person name="Baurain D."/>
        </authorList>
    </citation>
    <scope>NUCLEOTIDE SEQUENCE [LARGE SCALE GENOMIC DNA]</scope>
    <source>
        <strain evidence="5">ULC129bin1</strain>
    </source>
</reference>
<dbReference type="PANTHER" id="PTHR11851">
    <property type="entry name" value="METALLOPROTEASE"/>
    <property type="match status" value="1"/>
</dbReference>
<dbReference type="InterPro" id="IPR007863">
    <property type="entry name" value="Peptidase_M16_C"/>
</dbReference>
<dbReference type="Pfam" id="PF05193">
    <property type="entry name" value="Peptidase_M16_C"/>
    <property type="match status" value="1"/>
</dbReference>
<evidence type="ECO:0000259" key="3">
    <source>
        <dbReference type="Pfam" id="PF00675"/>
    </source>
</evidence>
<comment type="similarity">
    <text evidence="1 2">Belongs to the peptidase M16 family.</text>
</comment>
<dbReference type="SUPFAM" id="SSF63411">
    <property type="entry name" value="LuxS/MPP-like metallohydrolase"/>
    <property type="match status" value="2"/>
</dbReference>
<dbReference type="AlphaFoldDB" id="A0A2W4W1B6"/>
<name>A0A2W4W1B6_9CYAN</name>
<evidence type="ECO:0000256" key="2">
    <source>
        <dbReference type="RuleBase" id="RU004447"/>
    </source>
</evidence>
<accession>A0A2W4W1B6</accession>
<evidence type="ECO:0000313" key="6">
    <source>
        <dbReference type="Proteomes" id="UP000249354"/>
    </source>
</evidence>
<dbReference type="GO" id="GO:0004222">
    <property type="term" value="F:metalloendopeptidase activity"/>
    <property type="evidence" value="ECO:0007669"/>
    <property type="project" value="InterPro"/>
</dbReference>
<protein>
    <submittedName>
        <fullName evidence="5">Peptidase M16</fullName>
    </submittedName>
</protein>
<dbReference type="Proteomes" id="UP000249354">
    <property type="component" value="Unassembled WGS sequence"/>
</dbReference>
<dbReference type="Gene3D" id="3.30.830.10">
    <property type="entry name" value="Metalloenzyme, LuxS/M16 peptidase-like"/>
    <property type="match status" value="2"/>
</dbReference>
<sequence length="459" mass="50755">MFAPSTPSEADLSAQFNRVIQASEPFASPLSSPVVRRLPHGLTIIAEQMPADAVNLGLWLNVGSRVESDAINGMAHFLEHMIFKGTPQINQGEFERQVEARGAVMNAATSQDYTHFYITTAPQDFAALAPLQVELVINPTLGDIHFEREKPVILEEIRRAEDSPARRAFYRSMKMGFDTLPYRRPVLGPTRVVESLSAAQMRAFHHTWYQPQNMTAVVVGNLPVEEMIATVVDSFEQALAKSDRQHANPDLIAQAPSTQPEAPFPTIYRQTHTDEALQQARLIISWRAPGMCNLEQTYPLDVAAYVLGQGRTARLVDDLLEQQHLVSDISVRNMTYGNQGLFYISATIATASSIEAGLAATETAILAHIARLHETPIDPNELNRVKTQVANRYVFASETPSDRAGIYGYHQAITGDVRHALNYPESIRQVSAEDVRSAVRKYLPLDAYGVVSLKPAAEA</sequence>
<evidence type="ECO:0000256" key="1">
    <source>
        <dbReference type="ARBA" id="ARBA00007261"/>
    </source>
</evidence>
<dbReference type="PANTHER" id="PTHR11851:SF49">
    <property type="entry name" value="MITOCHONDRIAL-PROCESSING PEPTIDASE SUBUNIT ALPHA"/>
    <property type="match status" value="1"/>
</dbReference>
<dbReference type="InterPro" id="IPR011249">
    <property type="entry name" value="Metalloenz_LuxS/M16"/>
</dbReference>
<evidence type="ECO:0000259" key="4">
    <source>
        <dbReference type="Pfam" id="PF05193"/>
    </source>
</evidence>
<organism evidence="5 6">
    <name type="scientific">Leptolyngbya foveolarum</name>
    <dbReference type="NCBI Taxonomy" id="47253"/>
    <lineage>
        <taxon>Bacteria</taxon>
        <taxon>Bacillati</taxon>
        <taxon>Cyanobacteriota</taxon>
        <taxon>Cyanophyceae</taxon>
        <taxon>Leptolyngbyales</taxon>
        <taxon>Leptolyngbyaceae</taxon>
        <taxon>Leptolyngbya group</taxon>
        <taxon>Leptolyngbya</taxon>
    </lineage>
</organism>
<dbReference type="InterPro" id="IPR050361">
    <property type="entry name" value="MPP/UQCRC_Complex"/>
</dbReference>
<gene>
    <name evidence="5" type="ORF">DCF25_16890</name>
</gene>
<dbReference type="Pfam" id="PF00675">
    <property type="entry name" value="Peptidase_M16"/>
    <property type="match status" value="1"/>
</dbReference>
<dbReference type="GO" id="GO:0006508">
    <property type="term" value="P:proteolysis"/>
    <property type="evidence" value="ECO:0007669"/>
    <property type="project" value="InterPro"/>
</dbReference>
<evidence type="ECO:0000313" key="5">
    <source>
        <dbReference type="EMBL" id="PZO12868.1"/>
    </source>
</evidence>
<feature type="domain" description="Peptidase M16 N-terminal" evidence="3">
    <location>
        <begin position="45"/>
        <end position="189"/>
    </location>
</feature>
<feature type="domain" description="Peptidase M16 C-terminal" evidence="4">
    <location>
        <begin position="195"/>
        <end position="388"/>
    </location>
</feature>
<dbReference type="EMBL" id="QBMC01000137">
    <property type="protein sequence ID" value="PZO12868.1"/>
    <property type="molecule type" value="Genomic_DNA"/>
</dbReference>
<dbReference type="PROSITE" id="PS00143">
    <property type="entry name" value="INSULINASE"/>
    <property type="match status" value="1"/>
</dbReference>
<proteinExistence type="inferred from homology"/>
<reference evidence="6" key="1">
    <citation type="submission" date="2018-04" db="EMBL/GenBank/DDBJ databases">
        <authorList>
            <person name="Cornet L."/>
        </authorList>
    </citation>
    <scope>NUCLEOTIDE SEQUENCE [LARGE SCALE GENOMIC DNA]</scope>
</reference>
<dbReference type="GO" id="GO:0046872">
    <property type="term" value="F:metal ion binding"/>
    <property type="evidence" value="ECO:0007669"/>
    <property type="project" value="InterPro"/>
</dbReference>